<dbReference type="STRING" id="27835.A0A0N4YEW4"/>
<dbReference type="PANTHER" id="PTHR10106">
    <property type="entry name" value="CYTOCHROME B561-RELATED"/>
    <property type="match status" value="1"/>
</dbReference>
<evidence type="ECO:0000256" key="7">
    <source>
        <dbReference type="ARBA" id="ARBA00022982"/>
    </source>
</evidence>
<keyword evidence="14" id="KW-1185">Reference proteome</keyword>
<dbReference type="PROSITE" id="PS50939">
    <property type="entry name" value="CYTOCHROME_B561"/>
    <property type="match status" value="1"/>
</dbReference>
<keyword evidence="8 11" id="KW-1133">Transmembrane helix</keyword>
<comment type="subcellular location">
    <subcellularLocation>
        <location evidence="2">Membrane</location>
        <topology evidence="2">Multi-pass membrane protein</topology>
    </subcellularLocation>
</comment>
<dbReference type="AlphaFoldDB" id="A0A0N4YEW4"/>
<evidence type="ECO:0000256" key="5">
    <source>
        <dbReference type="ARBA" id="ARBA00022692"/>
    </source>
</evidence>
<dbReference type="EMBL" id="UYSL01021663">
    <property type="protein sequence ID" value="VDL78861.1"/>
    <property type="molecule type" value="Genomic_DNA"/>
</dbReference>
<accession>A0A0N4YEW4</accession>
<dbReference type="SMART" id="SM00665">
    <property type="entry name" value="B561"/>
    <property type="match status" value="1"/>
</dbReference>
<feature type="transmembrane region" description="Helical" evidence="11">
    <location>
        <begin position="115"/>
        <end position="135"/>
    </location>
</feature>
<keyword evidence="6" id="KW-0479">Metal-binding</keyword>
<dbReference type="WBParaSite" id="NBR_0001526601-mRNA-1">
    <property type="protein sequence ID" value="NBR_0001526601-mRNA-1"/>
    <property type="gene ID" value="NBR_0001526601"/>
</dbReference>
<dbReference type="Proteomes" id="UP000271162">
    <property type="component" value="Unassembled WGS sequence"/>
</dbReference>
<reference evidence="15" key="1">
    <citation type="submission" date="2017-02" db="UniProtKB">
        <authorList>
            <consortium name="WormBaseParasite"/>
        </authorList>
    </citation>
    <scope>IDENTIFICATION</scope>
</reference>
<evidence type="ECO:0000256" key="4">
    <source>
        <dbReference type="ARBA" id="ARBA00022617"/>
    </source>
</evidence>
<dbReference type="OMA" id="HRAVGIS"/>
<dbReference type="GO" id="GO:0046872">
    <property type="term" value="F:metal ion binding"/>
    <property type="evidence" value="ECO:0007669"/>
    <property type="project" value="UniProtKB-KW"/>
</dbReference>
<evidence type="ECO:0000256" key="10">
    <source>
        <dbReference type="ARBA" id="ARBA00023136"/>
    </source>
</evidence>
<feature type="transmembrane region" description="Helical" evidence="11">
    <location>
        <begin position="26"/>
        <end position="47"/>
    </location>
</feature>
<evidence type="ECO:0000313" key="15">
    <source>
        <dbReference type="WBParaSite" id="NBR_0001526601-mRNA-1"/>
    </source>
</evidence>
<dbReference type="PANTHER" id="PTHR10106:SF0">
    <property type="entry name" value="LD36721P"/>
    <property type="match status" value="1"/>
</dbReference>
<dbReference type="Gene3D" id="1.20.120.1770">
    <property type="match status" value="2"/>
</dbReference>
<evidence type="ECO:0000256" key="9">
    <source>
        <dbReference type="ARBA" id="ARBA00023004"/>
    </source>
</evidence>
<protein>
    <submittedName>
        <fullName evidence="15">Cytochrome b561 domain-containing protein</fullName>
    </submittedName>
</protein>
<evidence type="ECO:0000256" key="6">
    <source>
        <dbReference type="ARBA" id="ARBA00022723"/>
    </source>
</evidence>
<evidence type="ECO:0000256" key="8">
    <source>
        <dbReference type="ARBA" id="ARBA00022989"/>
    </source>
</evidence>
<gene>
    <name evidence="13" type="ORF">NBR_LOCUS15267</name>
</gene>
<evidence type="ECO:0000313" key="14">
    <source>
        <dbReference type="Proteomes" id="UP000271162"/>
    </source>
</evidence>
<feature type="transmembrane region" description="Helical" evidence="11">
    <location>
        <begin position="155"/>
        <end position="180"/>
    </location>
</feature>
<evidence type="ECO:0000256" key="11">
    <source>
        <dbReference type="SAM" id="Phobius"/>
    </source>
</evidence>
<feature type="transmembrane region" description="Helical" evidence="11">
    <location>
        <begin position="59"/>
        <end position="81"/>
    </location>
</feature>
<dbReference type="Pfam" id="PF03188">
    <property type="entry name" value="Cytochrom_B561"/>
    <property type="match status" value="1"/>
</dbReference>
<dbReference type="InterPro" id="IPR043205">
    <property type="entry name" value="CYB561/CYBRD1-like"/>
</dbReference>
<evidence type="ECO:0000256" key="1">
    <source>
        <dbReference type="ARBA" id="ARBA00001970"/>
    </source>
</evidence>
<proteinExistence type="predicted"/>
<evidence type="ECO:0000256" key="3">
    <source>
        <dbReference type="ARBA" id="ARBA00022448"/>
    </source>
</evidence>
<keyword evidence="4" id="KW-0349">Heme</keyword>
<dbReference type="CDD" id="cd08554">
    <property type="entry name" value="Cyt_b561"/>
    <property type="match status" value="1"/>
</dbReference>
<keyword evidence="9" id="KW-0408">Iron</keyword>
<name>A0A0N4YEW4_NIPBR</name>
<keyword evidence="7" id="KW-0249">Electron transport</keyword>
<dbReference type="GO" id="GO:0016491">
    <property type="term" value="F:oxidoreductase activity"/>
    <property type="evidence" value="ECO:0007669"/>
    <property type="project" value="InterPro"/>
</dbReference>
<keyword evidence="5 11" id="KW-0812">Transmembrane</keyword>
<sequence>MFNTMDYGILWPSKGNVKGSNGGLNFHGMFMSTGLVFFQGEALLAYRLYRYDSKILGKFIHGIFHLLTMGFFGAGLAAIILTKNVKALFGFINFILPGMSEDVKRKFLPLHRIAGAVTFMGSIIQTTIGFIQYNSIFDTCPTDHAAPLICDQYRFVFNFIIISGVLYGLSLLVLVVTPIWKRHKRNEE</sequence>
<keyword evidence="10 11" id="KW-0472">Membrane</keyword>
<dbReference type="InterPro" id="IPR006593">
    <property type="entry name" value="Cyt_b561/ferric_Rdtase_TM"/>
</dbReference>
<evidence type="ECO:0000313" key="13">
    <source>
        <dbReference type="EMBL" id="VDL78861.1"/>
    </source>
</evidence>
<reference evidence="13 14" key="2">
    <citation type="submission" date="2018-11" db="EMBL/GenBank/DDBJ databases">
        <authorList>
            <consortium name="Pathogen Informatics"/>
        </authorList>
    </citation>
    <scope>NUCLEOTIDE SEQUENCE [LARGE SCALE GENOMIC DNA]</scope>
</reference>
<evidence type="ECO:0000256" key="2">
    <source>
        <dbReference type="ARBA" id="ARBA00004141"/>
    </source>
</evidence>
<organism evidence="15">
    <name type="scientific">Nippostrongylus brasiliensis</name>
    <name type="common">Rat hookworm</name>
    <dbReference type="NCBI Taxonomy" id="27835"/>
    <lineage>
        <taxon>Eukaryota</taxon>
        <taxon>Metazoa</taxon>
        <taxon>Ecdysozoa</taxon>
        <taxon>Nematoda</taxon>
        <taxon>Chromadorea</taxon>
        <taxon>Rhabditida</taxon>
        <taxon>Rhabditina</taxon>
        <taxon>Rhabditomorpha</taxon>
        <taxon>Strongyloidea</taxon>
        <taxon>Heligmosomidae</taxon>
        <taxon>Nippostrongylus</taxon>
    </lineage>
</organism>
<comment type="cofactor">
    <cofactor evidence="1">
        <name>heme b</name>
        <dbReference type="ChEBI" id="CHEBI:60344"/>
    </cofactor>
</comment>
<dbReference type="GO" id="GO:0016020">
    <property type="term" value="C:membrane"/>
    <property type="evidence" value="ECO:0007669"/>
    <property type="project" value="UniProtKB-SubCell"/>
</dbReference>
<keyword evidence="3" id="KW-0813">Transport</keyword>
<evidence type="ECO:0000259" key="12">
    <source>
        <dbReference type="PROSITE" id="PS50939"/>
    </source>
</evidence>
<feature type="domain" description="Cytochrome b561" evidence="12">
    <location>
        <begin position="1"/>
        <end position="188"/>
    </location>
</feature>